<protein>
    <submittedName>
        <fullName evidence="2">Uncharacterized protein</fullName>
    </submittedName>
</protein>
<accession>A0A3L6DIZ9</accession>
<name>A0A3L6DIZ9_MAIZE</name>
<gene>
    <name evidence="2" type="ORF">Zm00014a_010155</name>
</gene>
<dbReference type="Proteomes" id="UP000251960">
    <property type="component" value="Chromosome 8"/>
</dbReference>
<reference evidence="2" key="1">
    <citation type="journal article" date="2018" name="Nat. Genet.">
        <title>Extensive intraspecific gene order and gene structural variations between Mo17 and other maize genomes.</title>
        <authorList>
            <person name="Sun S."/>
            <person name="Zhou Y."/>
            <person name="Chen J."/>
            <person name="Shi J."/>
            <person name="Zhao H."/>
            <person name="Zhao H."/>
            <person name="Song W."/>
            <person name="Zhang M."/>
            <person name="Cui Y."/>
            <person name="Dong X."/>
            <person name="Liu H."/>
            <person name="Ma X."/>
            <person name="Jiao Y."/>
            <person name="Wang B."/>
            <person name="Wei X."/>
            <person name="Stein J.C."/>
            <person name="Glaubitz J.C."/>
            <person name="Lu F."/>
            <person name="Yu G."/>
            <person name="Liang C."/>
            <person name="Fengler K."/>
            <person name="Li B."/>
            <person name="Rafalski A."/>
            <person name="Schnable P.S."/>
            <person name="Ware D.H."/>
            <person name="Buckler E.S."/>
            <person name="Lai J."/>
        </authorList>
    </citation>
    <scope>NUCLEOTIDE SEQUENCE [LARGE SCALE GENOMIC DNA]</scope>
    <source>
        <tissue evidence="2">Seedling</tissue>
    </source>
</reference>
<comment type="caution">
    <text evidence="2">The sequence shown here is derived from an EMBL/GenBank/DDBJ whole genome shotgun (WGS) entry which is preliminary data.</text>
</comment>
<feature type="compositionally biased region" description="Low complexity" evidence="1">
    <location>
        <begin position="192"/>
        <end position="204"/>
    </location>
</feature>
<proteinExistence type="predicted"/>
<dbReference type="AlphaFoldDB" id="A0A3L6DIZ9"/>
<organism evidence="2">
    <name type="scientific">Zea mays</name>
    <name type="common">Maize</name>
    <dbReference type="NCBI Taxonomy" id="4577"/>
    <lineage>
        <taxon>Eukaryota</taxon>
        <taxon>Viridiplantae</taxon>
        <taxon>Streptophyta</taxon>
        <taxon>Embryophyta</taxon>
        <taxon>Tracheophyta</taxon>
        <taxon>Spermatophyta</taxon>
        <taxon>Magnoliopsida</taxon>
        <taxon>Liliopsida</taxon>
        <taxon>Poales</taxon>
        <taxon>Poaceae</taxon>
        <taxon>PACMAD clade</taxon>
        <taxon>Panicoideae</taxon>
        <taxon>Andropogonodae</taxon>
        <taxon>Andropogoneae</taxon>
        <taxon>Tripsacinae</taxon>
        <taxon>Zea</taxon>
    </lineage>
</organism>
<dbReference type="EMBL" id="NCVQ01000009">
    <property type="protein sequence ID" value="PWZ08449.1"/>
    <property type="molecule type" value="Genomic_DNA"/>
</dbReference>
<feature type="region of interest" description="Disordered" evidence="1">
    <location>
        <begin position="171"/>
        <end position="207"/>
    </location>
</feature>
<sequence>MEQLRLHLPAPLSVVMSSTFPWTPPSPSSKAHRAAAPSFPMDPWCWEFFPHCWNLLQPSHAQVPAMADLLSSSLFPAVARQHRDNDFHGRRPKLQPLPASSLLPLLGTLSSCSSPMEGVQKFFQRLHYSSSSQQAQLAVPLLHGTPAIFPFLPLGSPIRAPKQRLSLPLSVPSDKQRHSLPRTAPLFPSLGSAAPRNRASPAAPQHRRVIGVRRNARGKYYVVRSSPDVFARCRLAVA</sequence>
<dbReference type="ExpressionAtlas" id="A0A3L6DIZ9">
    <property type="expression patterns" value="baseline"/>
</dbReference>
<evidence type="ECO:0000256" key="1">
    <source>
        <dbReference type="SAM" id="MobiDB-lite"/>
    </source>
</evidence>
<evidence type="ECO:0000313" key="2">
    <source>
        <dbReference type="EMBL" id="PWZ08449.1"/>
    </source>
</evidence>